<keyword evidence="2" id="KW-0496">Mitochondrion</keyword>
<organism evidence="2">
    <name type="scientific">Cyamus erraticus</name>
    <name type="common">Whale louse</name>
    <dbReference type="NCBI Taxonomy" id="335539"/>
    <lineage>
        <taxon>Eukaryota</taxon>
        <taxon>Metazoa</taxon>
        <taxon>Ecdysozoa</taxon>
        <taxon>Arthropoda</taxon>
        <taxon>Crustacea</taxon>
        <taxon>Multicrustacea</taxon>
        <taxon>Malacostraca</taxon>
        <taxon>Eumalacostraca</taxon>
        <taxon>Peracarida</taxon>
        <taxon>Amphipoda</taxon>
        <taxon>Senticaudata</taxon>
        <taxon>Corophiida</taxon>
        <taxon>Caprellidira</taxon>
        <taxon>Caprelloidea</taxon>
        <taxon>Cyamidae</taxon>
        <taxon>Cyamus</taxon>
    </lineage>
</organism>
<protein>
    <submittedName>
        <fullName evidence="2">ATPase 8</fullName>
    </submittedName>
</protein>
<evidence type="ECO:0000256" key="1">
    <source>
        <dbReference type="SAM" id="Phobius"/>
    </source>
</evidence>
<evidence type="ECO:0000313" key="2">
    <source>
        <dbReference type="EMBL" id="AAZ05816.1"/>
    </source>
</evidence>
<keyword evidence="1" id="KW-0472">Membrane</keyword>
<reference evidence="2" key="1">
    <citation type="journal article" date="2005" name="Mol. Ecol.">
        <title>Population histories of right whales (Cetacea: Eubalaena) inferred from mitochondrial sequence diversities and divergences of their whale lice (Amphipoda: Cyamus).</title>
        <authorList>
            <person name="Kaliszewska Z.A."/>
            <person name="Seger J."/>
            <person name="Rowntree V.J."/>
            <person name="Barco S.G."/>
            <person name="Benegas R."/>
            <person name="Best P.B."/>
            <person name="Brown M.W."/>
            <person name="Brownell R.L. Jr."/>
            <person name="Carribero A."/>
            <person name="Harcourt R."/>
            <person name="Knowlton A.R."/>
            <person name="Marshall-Tilas K."/>
            <person name="Patenaude N.J."/>
            <person name="Rivarola M."/>
            <person name="Schaeff C.M."/>
            <person name="Sironi M."/>
            <person name="Smith W.A."/>
            <person name="Yamada T.K."/>
        </authorList>
    </citation>
    <scope>NUCLEOTIDE SEQUENCE</scope>
    <source>
        <strain evidence="2">EnMAkm02</strain>
    </source>
</reference>
<feature type="transmembrane region" description="Helical" evidence="1">
    <location>
        <begin position="6"/>
        <end position="29"/>
    </location>
</feature>
<keyword evidence="1" id="KW-0812">Transmembrane</keyword>
<name>Q4FBP5_CYAER</name>
<keyword evidence="1" id="KW-1133">Transmembrane helix</keyword>
<accession>Q4FBP5</accession>
<dbReference type="AlphaFoldDB" id="Q4FBP5"/>
<dbReference type="EMBL" id="DQ095107">
    <property type="protein sequence ID" value="AAZ05816.1"/>
    <property type="molecule type" value="Genomic_DNA"/>
</dbReference>
<sequence>MPQMAPLMWSTLMMMTIVSLLMITIYIYFNKTSLNKNKSDLKVSFVTSKWLW</sequence>
<proteinExistence type="predicted"/>
<geneLocation type="mitochondrion" evidence="2"/>
<gene>
    <name evidence="2" type="primary">ATP8</name>
</gene>